<dbReference type="EMBL" id="BAABHB010000001">
    <property type="protein sequence ID" value="GAA4398241.1"/>
    <property type="molecule type" value="Genomic_DNA"/>
</dbReference>
<feature type="domain" description="Transposase DDE" evidence="1">
    <location>
        <begin position="52"/>
        <end position="166"/>
    </location>
</feature>
<dbReference type="PANTHER" id="PTHR34631">
    <property type="match status" value="1"/>
</dbReference>
<gene>
    <name evidence="2" type="ORF">GCM10023187_08700</name>
</gene>
<reference evidence="3" key="1">
    <citation type="journal article" date="2019" name="Int. J. Syst. Evol. Microbiol.">
        <title>The Global Catalogue of Microorganisms (GCM) 10K type strain sequencing project: providing services to taxonomists for standard genome sequencing and annotation.</title>
        <authorList>
            <consortium name="The Broad Institute Genomics Platform"/>
            <consortium name="The Broad Institute Genome Sequencing Center for Infectious Disease"/>
            <person name="Wu L."/>
            <person name="Ma J."/>
        </authorList>
    </citation>
    <scope>NUCLEOTIDE SEQUENCE [LARGE SCALE GENOMIC DNA]</scope>
    <source>
        <strain evidence="3">JCM 17925</strain>
    </source>
</reference>
<keyword evidence="3" id="KW-1185">Reference proteome</keyword>
<evidence type="ECO:0000313" key="3">
    <source>
        <dbReference type="Proteomes" id="UP001500936"/>
    </source>
</evidence>
<name>A0ABP8JZB5_9BACT</name>
<comment type="caution">
    <text evidence="2">The sequence shown here is derived from an EMBL/GenBank/DDBJ whole genome shotgun (WGS) entry which is preliminary data.</text>
</comment>
<evidence type="ECO:0000259" key="1">
    <source>
        <dbReference type="Pfam" id="PF13737"/>
    </source>
</evidence>
<dbReference type="PANTHER" id="PTHR34631:SF3">
    <property type="entry name" value="ISSOD12 TRANSPOSASE TNPA_ISSOD12"/>
    <property type="match status" value="1"/>
</dbReference>
<dbReference type="Pfam" id="PF13737">
    <property type="entry name" value="DDE_Tnp_1_5"/>
    <property type="match status" value="1"/>
</dbReference>
<protein>
    <recommendedName>
        <fullName evidence="1">Transposase DDE domain-containing protein</fullName>
    </recommendedName>
</protein>
<proteinExistence type="predicted"/>
<evidence type="ECO:0000313" key="2">
    <source>
        <dbReference type="EMBL" id="GAA4398241.1"/>
    </source>
</evidence>
<accession>A0ABP8JZB5</accession>
<dbReference type="InterPro" id="IPR025668">
    <property type="entry name" value="Tnp_DDE_dom"/>
</dbReference>
<dbReference type="InterPro" id="IPR053172">
    <property type="entry name" value="Tn903_transposase"/>
</dbReference>
<sequence length="182" mass="20287">MGTSAHRKIRFFTPKQAEKGAKLPKKTKSVAPQQPKAAYRLTNWPAYNQALIQRGNLQLWFDEQVLENWYYTGPQKPGGAFRYSDACIECALHLKYVLGLAFRQTQGFLSSLLQTLKLDLQVPSYTQLCRRQAQLSQQLAPSQDASSEEAAVYVVVDSTGVKVYGEGDGAARAVEGEATWIQ</sequence>
<dbReference type="RefSeq" id="WP_345264306.1">
    <property type="nucleotide sequence ID" value="NZ_BAABHB010000001.1"/>
</dbReference>
<dbReference type="Proteomes" id="UP001500936">
    <property type="component" value="Unassembled WGS sequence"/>
</dbReference>
<organism evidence="2 3">
    <name type="scientific">Nibrella viscosa</name>
    <dbReference type="NCBI Taxonomy" id="1084524"/>
    <lineage>
        <taxon>Bacteria</taxon>
        <taxon>Pseudomonadati</taxon>
        <taxon>Bacteroidota</taxon>
        <taxon>Cytophagia</taxon>
        <taxon>Cytophagales</taxon>
        <taxon>Spirosomataceae</taxon>
        <taxon>Nibrella</taxon>
    </lineage>
</organism>